<name>A0A6B0SUH3_9EURY</name>
<evidence type="ECO:0000256" key="1">
    <source>
        <dbReference type="SAM" id="MobiDB-lite"/>
    </source>
</evidence>
<proteinExistence type="predicted"/>
<feature type="compositionally biased region" description="Basic and acidic residues" evidence="1">
    <location>
        <begin position="12"/>
        <end position="21"/>
    </location>
</feature>
<feature type="region of interest" description="Disordered" evidence="1">
    <location>
        <begin position="1"/>
        <end position="21"/>
    </location>
</feature>
<reference evidence="2 3" key="1">
    <citation type="submission" date="2019-12" db="EMBL/GenBank/DDBJ databases">
        <title>Isolation and characterization of three novel carbon monoxide-oxidizing members of Halobacteria from salione crusts and soils.</title>
        <authorList>
            <person name="Myers M.R."/>
            <person name="King G.M."/>
        </authorList>
    </citation>
    <scope>NUCLEOTIDE SEQUENCE [LARGE SCALE GENOMIC DNA]</scope>
    <source>
        <strain evidence="2 3">PCN9</strain>
    </source>
</reference>
<dbReference type="EMBL" id="WUUU01000285">
    <property type="protein sequence ID" value="MXR22450.1"/>
    <property type="molecule type" value="Genomic_DNA"/>
</dbReference>
<feature type="non-terminal residue" evidence="2">
    <location>
        <position position="1"/>
    </location>
</feature>
<dbReference type="AlphaFoldDB" id="A0A6B0SUH3"/>
<sequence length="329" mass="35276">GCSAFTNSAADVDSHTGLDDDASAHLDGTAVYLAGDADELPAPPTTTESLADAEVVLGTTDATRATLVSGFRNGATVALVETSSKDERPSDGVQDAFAAFLEADGTHQYGTETVLGRPVSVAAAVPGGDTASTYVFLDEGGWDDRVLDPVGWVEHGRLPDCRTFVPESSADDDYEHAGDAFIVGRLETGETYASRTRATVRTFEDHERRVRLRTTMHAAANDGYPVADAHRVADFPNDDPMLDQFPNPHERNGVEVHNRTGLVDQRLDVEFRPTNDRARGALTGCCGLTTGGDAAYDHDTRWTWTDDRYVGSDSHYGGASGRGEWHLDG</sequence>
<comment type="caution">
    <text evidence="2">The sequence shown here is derived from an EMBL/GenBank/DDBJ whole genome shotgun (WGS) entry which is preliminary data.</text>
</comment>
<dbReference type="RefSeq" id="WP_159527773.1">
    <property type="nucleotide sequence ID" value="NZ_WUUU01000285.1"/>
</dbReference>
<organism evidence="2 3">
    <name type="scientific">Halobacterium bonnevillei</name>
    <dbReference type="NCBI Taxonomy" id="2692200"/>
    <lineage>
        <taxon>Archaea</taxon>
        <taxon>Methanobacteriati</taxon>
        <taxon>Methanobacteriota</taxon>
        <taxon>Stenosarchaea group</taxon>
        <taxon>Halobacteria</taxon>
        <taxon>Halobacteriales</taxon>
        <taxon>Halobacteriaceae</taxon>
        <taxon>Halobacterium</taxon>
    </lineage>
</organism>
<accession>A0A6B0SUH3</accession>
<gene>
    <name evidence="2" type="ORF">GRX66_18370</name>
</gene>
<evidence type="ECO:0000313" key="2">
    <source>
        <dbReference type="EMBL" id="MXR22450.1"/>
    </source>
</evidence>
<keyword evidence="3" id="KW-1185">Reference proteome</keyword>
<evidence type="ECO:0000313" key="3">
    <source>
        <dbReference type="Proteomes" id="UP000471521"/>
    </source>
</evidence>
<dbReference type="OrthoDB" id="252670at2157"/>
<dbReference type="Proteomes" id="UP000471521">
    <property type="component" value="Unassembled WGS sequence"/>
</dbReference>
<protein>
    <submittedName>
        <fullName evidence="2">Uncharacterized protein</fullName>
    </submittedName>
</protein>